<sequence>MCSGGGGAADVKVVNDQSNQLKLENECGRDGDNRKEDEKHPPNPSMDDQSTKPDRAQVDRMLRLIFSTQFDYHPPKLDYITNHLENE</sequence>
<protein>
    <submittedName>
        <fullName evidence="2">Uncharacterized protein</fullName>
    </submittedName>
</protein>
<dbReference type="Proteomes" id="UP000054776">
    <property type="component" value="Unassembled WGS sequence"/>
</dbReference>
<name>A0A0V1BLJ6_TRISP</name>
<dbReference type="AlphaFoldDB" id="A0A0V1BLJ6"/>
<dbReference type="EMBL" id="JYDH01000030">
    <property type="protein sequence ID" value="KRY37834.1"/>
    <property type="molecule type" value="Genomic_DNA"/>
</dbReference>
<evidence type="ECO:0000313" key="3">
    <source>
        <dbReference type="Proteomes" id="UP000054776"/>
    </source>
</evidence>
<proteinExistence type="predicted"/>
<comment type="caution">
    <text evidence="2">The sequence shown here is derived from an EMBL/GenBank/DDBJ whole genome shotgun (WGS) entry which is preliminary data.</text>
</comment>
<gene>
    <name evidence="2" type="ORF">T01_3192</name>
</gene>
<feature type="region of interest" description="Disordered" evidence="1">
    <location>
        <begin position="1"/>
        <end position="58"/>
    </location>
</feature>
<feature type="compositionally biased region" description="Basic and acidic residues" evidence="1">
    <location>
        <begin position="23"/>
        <end position="41"/>
    </location>
</feature>
<feature type="compositionally biased region" description="Basic and acidic residues" evidence="1">
    <location>
        <begin position="49"/>
        <end position="58"/>
    </location>
</feature>
<evidence type="ECO:0000256" key="1">
    <source>
        <dbReference type="SAM" id="MobiDB-lite"/>
    </source>
</evidence>
<reference evidence="2 3" key="1">
    <citation type="submission" date="2015-01" db="EMBL/GenBank/DDBJ databases">
        <title>Evolution of Trichinella species and genotypes.</title>
        <authorList>
            <person name="Korhonen P.K."/>
            <person name="Edoardo P."/>
            <person name="Giuseppe L.R."/>
            <person name="Gasser R.B."/>
        </authorList>
    </citation>
    <scope>NUCLEOTIDE SEQUENCE [LARGE SCALE GENOMIC DNA]</scope>
    <source>
        <strain evidence="2">ISS3</strain>
    </source>
</reference>
<dbReference type="InParanoid" id="A0A0V1BLJ6"/>
<accession>A0A0V1BLJ6</accession>
<evidence type="ECO:0000313" key="2">
    <source>
        <dbReference type="EMBL" id="KRY37834.1"/>
    </source>
</evidence>
<organism evidence="2 3">
    <name type="scientific">Trichinella spiralis</name>
    <name type="common">Trichina worm</name>
    <dbReference type="NCBI Taxonomy" id="6334"/>
    <lineage>
        <taxon>Eukaryota</taxon>
        <taxon>Metazoa</taxon>
        <taxon>Ecdysozoa</taxon>
        <taxon>Nematoda</taxon>
        <taxon>Enoplea</taxon>
        <taxon>Dorylaimia</taxon>
        <taxon>Trichinellida</taxon>
        <taxon>Trichinellidae</taxon>
        <taxon>Trichinella</taxon>
    </lineage>
</organism>
<keyword evidence="3" id="KW-1185">Reference proteome</keyword>